<reference evidence="2" key="1">
    <citation type="journal article" date="2023" name="Mol. Phylogenet. Evol.">
        <title>Genome-scale phylogeny and comparative genomics of the fungal order Sordariales.</title>
        <authorList>
            <person name="Hensen N."/>
            <person name="Bonometti L."/>
            <person name="Westerberg I."/>
            <person name="Brannstrom I.O."/>
            <person name="Guillou S."/>
            <person name="Cros-Aarteil S."/>
            <person name="Calhoun S."/>
            <person name="Haridas S."/>
            <person name="Kuo A."/>
            <person name="Mondo S."/>
            <person name="Pangilinan J."/>
            <person name="Riley R."/>
            <person name="LaButti K."/>
            <person name="Andreopoulos B."/>
            <person name="Lipzen A."/>
            <person name="Chen C."/>
            <person name="Yan M."/>
            <person name="Daum C."/>
            <person name="Ng V."/>
            <person name="Clum A."/>
            <person name="Steindorff A."/>
            <person name="Ohm R.A."/>
            <person name="Martin F."/>
            <person name="Silar P."/>
            <person name="Natvig D.O."/>
            <person name="Lalanne C."/>
            <person name="Gautier V."/>
            <person name="Ament-Velasquez S.L."/>
            <person name="Kruys A."/>
            <person name="Hutchinson M.I."/>
            <person name="Powell A.J."/>
            <person name="Barry K."/>
            <person name="Miller A.N."/>
            <person name="Grigoriev I.V."/>
            <person name="Debuchy R."/>
            <person name="Gladieux P."/>
            <person name="Hiltunen Thoren M."/>
            <person name="Johannesson H."/>
        </authorList>
    </citation>
    <scope>NUCLEOTIDE SEQUENCE</scope>
    <source>
        <strain evidence="2">CBS 626.80</strain>
    </source>
</reference>
<dbReference type="NCBIfam" id="NF001664">
    <property type="entry name" value="PRK00431.1-6"/>
    <property type="match status" value="1"/>
</dbReference>
<accession>A0AAN6P4J8</accession>
<keyword evidence="3" id="KW-1185">Reference proteome</keyword>
<sequence>MSTRQLLSRVFQASLRNQGPPRSLTTRAIPTITSSLASQATRSMASSARVAAHEIPSIHDLYNKGVLPKEHFWRQESKQTLPVVVNDGPDDFPIPSPELNKRLAIHTGDITKLHVDAIVNAANKSLLGGGGVDGAIHRAAGPQLLRECRTKRGCDTGDAVMTGAYNLPCTKVIHTVGPVYSEANHDECEKLLISCYLRSLQIAAEAGLATIAFPAISTGVYGYPSTEAAQTALAAIRHFLTDPKTRNTITKVIIVTFVDKDTRAYKEWLPIYFPPSVAEGKRNSPHTSSG</sequence>
<evidence type="ECO:0000259" key="1">
    <source>
        <dbReference type="PROSITE" id="PS51154"/>
    </source>
</evidence>
<dbReference type="SUPFAM" id="SSF52949">
    <property type="entry name" value="Macro domain-like"/>
    <property type="match status" value="1"/>
</dbReference>
<organism evidence="2 3">
    <name type="scientific">Pseudoneurospora amorphoporcata</name>
    <dbReference type="NCBI Taxonomy" id="241081"/>
    <lineage>
        <taxon>Eukaryota</taxon>
        <taxon>Fungi</taxon>
        <taxon>Dikarya</taxon>
        <taxon>Ascomycota</taxon>
        <taxon>Pezizomycotina</taxon>
        <taxon>Sordariomycetes</taxon>
        <taxon>Sordariomycetidae</taxon>
        <taxon>Sordariales</taxon>
        <taxon>Sordariaceae</taxon>
        <taxon>Pseudoneurospora</taxon>
    </lineage>
</organism>
<dbReference type="Pfam" id="PF01661">
    <property type="entry name" value="Macro"/>
    <property type="match status" value="1"/>
</dbReference>
<dbReference type="SMART" id="SM00506">
    <property type="entry name" value="A1pp"/>
    <property type="match status" value="1"/>
</dbReference>
<comment type="caution">
    <text evidence="2">The sequence shown here is derived from an EMBL/GenBank/DDBJ whole genome shotgun (WGS) entry which is preliminary data.</text>
</comment>
<reference evidence="2" key="2">
    <citation type="submission" date="2023-06" db="EMBL/GenBank/DDBJ databases">
        <authorList>
            <consortium name="Lawrence Berkeley National Laboratory"/>
            <person name="Mondo S.J."/>
            <person name="Hensen N."/>
            <person name="Bonometti L."/>
            <person name="Westerberg I."/>
            <person name="Brannstrom I.O."/>
            <person name="Guillou S."/>
            <person name="Cros-Aarteil S."/>
            <person name="Calhoun S."/>
            <person name="Haridas S."/>
            <person name="Kuo A."/>
            <person name="Pangilinan J."/>
            <person name="Riley R."/>
            <person name="Labutti K."/>
            <person name="Andreopoulos B."/>
            <person name="Lipzen A."/>
            <person name="Chen C."/>
            <person name="Yanf M."/>
            <person name="Daum C."/>
            <person name="Ng V."/>
            <person name="Clum A."/>
            <person name="Steindorff A."/>
            <person name="Ohm R."/>
            <person name="Martin F."/>
            <person name="Silar P."/>
            <person name="Natvig D."/>
            <person name="Lalanne C."/>
            <person name="Gautier V."/>
            <person name="Ament-Velasquez S.L."/>
            <person name="Kruys A."/>
            <person name="Hutchinson M.I."/>
            <person name="Powell A.J."/>
            <person name="Barry K."/>
            <person name="Miller A.N."/>
            <person name="Grigoriev I.V."/>
            <person name="Debuchy R."/>
            <person name="Gladieux P."/>
            <person name="Thoren M.H."/>
            <person name="Johannesson H."/>
        </authorList>
    </citation>
    <scope>NUCLEOTIDE SEQUENCE</scope>
    <source>
        <strain evidence="2">CBS 626.80</strain>
    </source>
</reference>
<dbReference type="InterPro" id="IPR002589">
    <property type="entry name" value="Macro_dom"/>
</dbReference>
<dbReference type="InterPro" id="IPR043472">
    <property type="entry name" value="Macro_dom-like"/>
</dbReference>
<gene>
    <name evidence="2" type="ORF">QBC32DRAFT_366742</name>
</gene>
<dbReference type="CDD" id="cd02908">
    <property type="entry name" value="Macro_OAADPr_deacetylase"/>
    <property type="match status" value="1"/>
</dbReference>
<dbReference type="PANTHER" id="PTHR11106">
    <property type="entry name" value="GANGLIOSIDE INDUCED DIFFERENTIATION ASSOCIATED PROTEIN 2-RELATED"/>
    <property type="match status" value="1"/>
</dbReference>
<name>A0AAN6P4J8_9PEZI</name>
<dbReference type="PROSITE" id="PS51154">
    <property type="entry name" value="MACRO"/>
    <property type="match status" value="1"/>
</dbReference>
<dbReference type="Gene3D" id="3.40.220.10">
    <property type="entry name" value="Leucine Aminopeptidase, subunit E, domain 1"/>
    <property type="match status" value="1"/>
</dbReference>
<dbReference type="EMBL" id="MU859064">
    <property type="protein sequence ID" value="KAK3956606.1"/>
    <property type="molecule type" value="Genomic_DNA"/>
</dbReference>
<evidence type="ECO:0000313" key="2">
    <source>
        <dbReference type="EMBL" id="KAK3956606.1"/>
    </source>
</evidence>
<evidence type="ECO:0000313" key="3">
    <source>
        <dbReference type="Proteomes" id="UP001303222"/>
    </source>
</evidence>
<dbReference type="Proteomes" id="UP001303222">
    <property type="component" value="Unassembled WGS sequence"/>
</dbReference>
<dbReference type="AlphaFoldDB" id="A0AAN6P4J8"/>
<protein>
    <recommendedName>
        <fullName evidence="1">Macro domain-containing protein</fullName>
    </recommendedName>
</protein>
<proteinExistence type="predicted"/>
<dbReference type="PANTHER" id="PTHR11106:SF27">
    <property type="entry name" value="MACRO DOMAIN-CONTAINING PROTEIN"/>
    <property type="match status" value="1"/>
</dbReference>
<feature type="domain" description="Macro" evidence="1">
    <location>
        <begin position="90"/>
        <end position="273"/>
    </location>
</feature>